<proteinExistence type="predicted"/>
<gene>
    <name evidence="3" type="ORF">KFL_000260070</name>
</gene>
<dbReference type="EMBL" id="DF236975">
    <property type="protein sequence ID" value="GAQ79192.1"/>
    <property type="molecule type" value="Genomic_DNA"/>
</dbReference>
<reference evidence="3 4" key="1">
    <citation type="journal article" date="2014" name="Nat. Commun.">
        <title>Klebsormidium flaccidum genome reveals primary factors for plant terrestrial adaptation.</title>
        <authorList>
            <person name="Hori K."/>
            <person name="Maruyama F."/>
            <person name="Fujisawa T."/>
            <person name="Togashi T."/>
            <person name="Yamamoto N."/>
            <person name="Seo M."/>
            <person name="Sato S."/>
            <person name="Yamada T."/>
            <person name="Mori H."/>
            <person name="Tajima N."/>
            <person name="Moriyama T."/>
            <person name="Ikeuchi M."/>
            <person name="Watanabe M."/>
            <person name="Wada H."/>
            <person name="Kobayashi K."/>
            <person name="Saito M."/>
            <person name="Masuda T."/>
            <person name="Sasaki-Sekimoto Y."/>
            <person name="Mashiguchi K."/>
            <person name="Awai K."/>
            <person name="Shimojima M."/>
            <person name="Masuda S."/>
            <person name="Iwai M."/>
            <person name="Nobusawa T."/>
            <person name="Narise T."/>
            <person name="Kondo S."/>
            <person name="Saito H."/>
            <person name="Sato R."/>
            <person name="Murakawa M."/>
            <person name="Ihara Y."/>
            <person name="Oshima-Yamada Y."/>
            <person name="Ohtaka K."/>
            <person name="Satoh M."/>
            <person name="Sonobe K."/>
            <person name="Ishii M."/>
            <person name="Ohtani R."/>
            <person name="Kanamori-Sato M."/>
            <person name="Honoki R."/>
            <person name="Miyazaki D."/>
            <person name="Mochizuki H."/>
            <person name="Umetsu J."/>
            <person name="Higashi K."/>
            <person name="Shibata D."/>
            <person name="Kamiya Y."/>
            <person name="Sato N."/>
            <person name="Nakamura Y."/>
            <person name="Tabata S."/>
            <person name="Ida S."/>
            <person name="Kurokawa K."/>
            <person name="Ohta H."/>
        </authorList>
    </citation>
    <scope>NUCLEOTIDE SEQUENCE [LARGE SCALE GENOMIC DNA]</scope>
    <source>
        <strain evidence="3 4">NIES-2285</strain>
    </source>
</reference>
<organism evidence="3 4">
    <name type="scientific">Klebsormidium nitens</name>
    <name type="common">Green alga</name>
    <name type="synonym">Ulothrix nitens</name>
    <dbReference type="NCBI Taxonomy" id="105231"/>
    <lineage>
        <taxon>Eukaryota</taxon>
        <taxon>Viridiplantae</taxon>
        <taxon>Streptophyta</taxon>
        <taxon>Klebsormidiophyceae</taxon>
        <taxon>Klebsormidiales</taxon>
        <taxon>Klebsormidiaceae</taxon>
        <taxon>Klebsormidium</taxon>
    </lineage>
</organism>
<dbReference type="Gene3D" id="3.90.400.10">
    <property type="entry name" value="Oligo-1,6-glucosidase, Domain 2"/>
    <property type="match status" value="1"/>
</dbReference>
<evidence type="ECO:0000313" key="4">
    <source>
        <dbReference type="Proteomes" id="UP000054558"/>
    </source>
</evidence>
<dbReference type="NCBIfam" id="TIGR03852">
    <property type="entry name" value="sucrose_gtfA"/>
    <property type="match status" value="1"/>
</dbReference>
<evidence type="ECO:0000313" key="3">
    <source>
        <dbReference type="EMBL" id="GAQ79192.1"/>
    </source>
</evidence>
<dbReference type="OMA" id="ISWWSAM"/>
<dbReference type="Gene3D" id="3.20.20.80">
    <property type="entry name" value="Glycosidases"/>
    <property type="match status" value="1"/>
</dbReference>
<dbReference type="AlphaFoldDB" id="A0A1Y1HN89"/>
<dbReference type="InterPro" id="IPR017853">
    <property type="entry name" value="GH"/>
</dbReference>
<keyword evidence="4" id="KW-1185">Reference proteome</keyword>
<sequence>MGASEAAETDRNMAIGAGVTPLFPGFNDLYYSDTATCESRFRNGYFDESDKDPLAFMTLRNQVQLSTYGNSIGKNMKDLYRFVSDHLRGAIGSVHLLPIYPSSGDGGFAPIAYTSVDPEMGSWDDVKTISDRYDLCVEFMVNHISPESDQFKDFIQKGDDSEFAEMFIDWDKFWPEGRPTKEDLARIRTRKGEAPVLEVEMADGSKRRVWCTFGPQQIDINPMTPAGWKFVHTSICSLYNKGARVIRLDAFGYFTKKLGTRCFFEEPESWELLENIEKLVEERGIRLLCEVHEEYETNLKIAERGYWVYDFALPLLVLHAFHFRTAENLRHWLHICPRRQITVLDTHDGMGIDDISGLATVCDTEELKKIASEAQSKNLASITPKFLYDPEKSVYVSNPHQINCTYYSACEQEDHLYLLARAIQFFCPGIPLVYYVGMLAGSNDLCLAKRTGSGREINRHRYSYEQAVEEVQRPVVQTLLEMCRFRNQHPAFRGRMHVEDDVPGHVLVVTWQNGEARATLTVDFQTKAYNIAHTGHDHKEGDELRVVRFERGGEGSHEDSILGLDTTVRMAPERGEMVVSA</sequence>
<keyword evidence="1" id="KW-0328">Glycosyltransferase</keyword>
<dbReference type="GO" id="GO:0005975">
    <property type="term" value="P:carbohydrate metabolic process"/>
    <property type="evidence" value="ECO:0007669"/>
    <property type="project" value="InterPro"/>
</dbReference>
<evidence type="ECO:0000256" key="1">
    <source>
        <dbReference type="ARBA" id="ARBA00022676"/>
    </source>
</evidence>
<evidence type="ECO:0000256" key="2">
    <source>
        <dbReference type="ARBA" id="ARBA00022679"/>
    </source>
</evidence>
<dbReference type="OrthoDB" id="447119at2759"/>
<dbReference type="PANTHER" id="PTHR38784">
    <property type="entry name" value="SUCROSE PHOSPHORYLASE"/>
    <property type="match status" value="1"/>
</dbReference>
<dbReference type="InterPro" id="IPR045857">
    <property type="entry name" value="O16G_dom_2"/>
</dbReference>
<dbReference type="Proteomes" id="UP000054558">
    <property type="component" value="Unassembled WGS sequence"/>
</dbReference>
<dbReference type="InterPro" id="IPR022527">
    <property type="entry name" value="Sucrose_phospho"/>
</dbReference>
<dbReference type="SUPFAM" id="SSF51445">
    <property type="entry name" value="(Trans)glycosidases"/>
    <property type="match status" value="1"/>
</dbReference>
<accession>A0A1Y1HN89</accession>
<dbReference type="GO" id="GO:0004645">
    <property type="term" value="F:1,4-alpha-oligoglucan phosphorylase activity"/>
    <property type="evidence" value="ECO:0007669"/>
    <property type="project" value="InterPro"/>
</dbReference>
<protein>
    <submittedName>
        <fullName evidence="3">Sucrose phosphorylase</fullName>
    </submittedName>
</protein>
<keyword evidence="2" id="KW-0808">Transferase</keyword>
<name>A0A1Y1HN89_KLENI</name>
<dbReference type="PANTHER" id="PTHR38784:SF1">
    <property type="entry name" value="SUCROSE PHOSPHORYLASE"/>
    <property type="match status" value="1"/>
</dbReference>